<feature type="domain" description="Cytochrome b5 heme-binding" evidence="5">
    <location>
        <begin position="52"/>
        <end position="129"/>
    </location>
</feature>
<gene>
    <name evidence="6" type="ORF">CYME_CMQ332C</name>
</gene>
<keyword evidence="3" id="KW-0408">Iron</keyword>
<evidence type="ECO:0000256" key="3">
    <source>
        <dbReference type="ARBA" id="ARBA00023004"/>
    </source>
</evidence>
<evidence type="ECO:0000313" key="7">
    <source>
        <dbReference type="Proteomes" id="UP000007014"/>
    </source>
</evidence>
<dbReference type="GO" id="GO:0020037">
    <property type="term" value="F:heme binding"/>
    <property type="evidence" value="ECO:0007669"/>
    <property type="project" value="TreeGrafter"/>
</dbReference>
<keyword evidence="7" id="KW-1185">Reference proteome</keyword>
<feature type="compositionally biased region" description="Acidic residues" evidence="4">
    <location>
        <begin position="131"/>
        <end position="143"/>
    </location>
</feature>
<evidence type="ECO:0000256" key="2">
    <source>
        <dbReference type="ARBA" id="ARBA00022723"/>
    </source>
</evidence>
<dbReference type="STRING" id="280699.M1V6H7"/>
<dbReference type="OrthoDB" id="432299at2759"/>
<evidence type="ECO:0000259" key="5">
    <source>
        <dbReference type="PROSITE" id="PS50255"/>
    </source>
</evidence>
<dbReference type="SMR" id="M1V6H7"/>
<dbReference type="GO" id="GO:0004128">
    <property type="term" value="F:cytochrome-b5 reductase activity, acting on NAD(P)H"/>
    <property type="evidence" value="ECO:0007669"/>
    <property type="project" value="TreeGrafter"/>
</dbReference>
<dbReference type="SUPFAM" id="SSF55856">
    <property type="entry name" value="Cytochrome b5-like heme/steroid binding domain"/>
    <property type="match status" value="1"/>
</dbReference>
<dbReference type="Gene3D" id="3.10.120.10">
    <property type="entry name" value="Cytochrome b5-like heme/steroid binding domain"/>
    <property type="match status" value="1"/>
</dbReference>
<dbReference type="KEGG" id="cme:CYME_CMQ332C"/>
<dbReference type="AlphaFoldDB" id="M1V6H7"/>
<evidence type="ECO:0000256" key="4">
    <source>
        <dbReference type="SAM" id="MobiDB-lite"/>
    </source>
</evidence>
<accession>M1V6H7</accession>
<dbReference type="InterPro" id="IPR036400">
    <property type="entry name" value="Cyt_B5-like_heme/steroid_sf"/>
</dbReference>
<proteinExistence type="predicted"/>
<keyword evidence="2" id="KW-0479">Metal-binding</keyword>
<dbReference type="PANTHER" id="PTHR46237:SF1">
    <property type="entry name" value="CYTOCHROME B5 REDUCTASE 4"/>
    <property type="match status" value="1"/>
</dbReference>
<reference evidence="6 7" key="2">
    <citation type="journal article" date="2007" name="BMC Biol.">
        <title>A 100%-complete sequence reveals unusually simple genomic features in the hot-spring red alga Cyanidioschyzon merolae.</title>
        <authorList>
            <person name="Nozaki H."/>
            <person name="Takano H."/>
            <person name="Misumi O."/>
            <person name="Terasawa K."/>
            <person name="Matsuzaki M."/>
            <person name="Maruyama S."/>
            <person name="Nishida K."/>
            <person name="Yagisawa F."/>
            <person name="Yoshida Y."/>
            <person name="Fujiwara T."/>
            <person name="Takio S."/>
            <person name="Tamura K."/>
            <person name="Chung S.J."/>
            <person name="Nakamura S."/>
            <person name="Kuroiwa H."/>
            <person name="Tanaka K."/>
            <person name="Sato N."/>
            <person name="Kuroiwa T."/>
        </authorList>
    </citation>
    <scope>NUCLEOTIDE SEQUENCE [LARGE SCALE GENOMIC DNA]</scope>
    <source>
        <strain evidence="6 7">10D</strain>
    </source>
</reference>
<dbReference type="eggNOG" id="KOG0536">
    <property type="taxonomic scope" value="Eukaryota"/>
</dbReference>
<dbReference type="PRINTS" id="PR00363">
    <property type="entry name" value="CYTOCHROMEB5"/>
</dbReference>
<dbReference type="RefSeq" id="XP_005538231.1">
    <property type="nucleotide sequence ID" value="XM_005538174.1"/>
</dbReference>
<dbReference type="Pfam" id="PF00173">
    <property type="entry name" value="Cyt-b5"/>
    <property type="match status" value="1"/>
</dbReference>
<dbReference type="HOGENOM" id="CLU_1743121_0_0_1"/>
<evidence type="ECO:0000256" key="1">
    <source>
        <dbReference type="ARBA" id="ARBA00022617"/>
    </source>
</evidence>
<dbReference type="EMBL" id="AP006499">
    <property type="protein sequence ID" value="BAM82195.1"/>
    <property type="molecule type" value="Genomic_DNA"/>
</dbReference>
<reference evidence="6 7" key="1">
    <citation type="journal article" date="2004" name="Nature">
        <title>Genome sequence of the ultrasmall unicellular red alga Cyanidioschyzon merolae 10D.</title>
        <authorList>
            <person name="Matsuzaki M."/>
            <person name="Misumi O."/>
            <person name="Shin-i T."/>
            <person name="Maruyama S."/>
            <person name="Takahara M."/>
            <person name="Miyagishima S."/>
            <person name="Mori T."/>
            <person name="Nishida K."/>
            <person name="Yagisawa F."/>
            <person name="Nishida K."/>
            <person name="Yoshida Y."/>
            <person name="Nishimura Y."/>
            <person name="Nakao S."/>
            <person name="Kobayashi T."/>
            <person name="Momoyama Y."/>
            <person name="Higashiyama T."/>
            <person name="Minoda A."/>
            <person name="Sano M."/>
            <person name="Nomoto H."/>
            <person name="Oishi K."/>
            <person name="Hayashi H."/>
            <person name="Ohta F."/>
            <person name="Nishizaka S."/>
            <person name="Haga S."/>
            <person name="Miura S."/>
            <person name="Morishita T."/>
            <person name="Kabeya Y."/>
            <person name="Terasawa K."/>
            <person name="Suzuki Y."/>
            <person name="Ishii Y."/>
            <person name="Asakawa S."/>
            <person name="Takano H."/>
            <person name="Ohta N."/>
            <person name="Kuroiwa H."/>
            <person name="Tanaka K."/>
            <person name="Shimizu N."/>
            <person name="Sugano S."/>
            <person name="Sato N."/>
            <person name="Nozaki H."/>
            <person name="Ogasawara N."/>
            <person name="Kohara Y."/>
            <person name="Kuroiwa T."/>
        </authorList>
    </citation>
    <scope>NUCLEOTIDE SEQUENCE [LARGE SCALE GENOMIC DNA]</scope>
    <source>
        <strain evidence="6 7">10D</strain>
    </source>
</reference>
<dbReference type="GO" id="GO:0005737">
    <property type="term" value="C:cytoplasm"/>
    <property type="evidence" value="ECO:0007669"/>
    <property type="project" value="TreeGrafter"/>
</dbReference>
<evidence type="ECO:0000313" key="6">
    <source>
        <dbReference type="EMBL" id="BAM82195.1"/>
    </source>
</evidence>
<keyword evidence="1" id="KW-0349">Heme</keyword>
<dbReference type="PANTHER" id="PTHR46237">
    <property type="entry name" value="CYTOCHROME B5 REDUCTASE 4 FAMILY MEMBER"/>
    <property type="match status" value="1"/>
</dbReference>
<dbReference type="Gramene" id="CMQ332CT">
    <property type="protein sequence ID" value="CMQ332CT"/>
    <property type="gene ID" value="CMQ332C"/>
</dbReference>
<dbReference type="InterPro" id="IPR051872">
    <property type="entry name" value="Cytochrome_b5/Flavoprotein_Rdt"/>
</dbReference>
<feature type="region of interest" description="Disordered" evidence="4">
    <location>
        <begin position="129"/>
        <end position="150"/>
    </location>
</feature>
<sequence length="150" mass="16474">MLPIASTATQMGSNKTRIFARQPAKAPPPLAWLSRPRDPRATAIAAAGQQSSRRVSKRELESHGSATDAWTAIHGVVYDITAYFRFHPGGAEILFIEAAGKDSTAVFDEMHPWVNVAWLLKDYRIGLYAPESEDDGGDDDDDDRTMTSPE</sequence>
<dbReference type="SMART" id="SM01117">
    <property type="entry name" value="Cyt-b5"/>
    <property type="match status" value="1"/>
</dbReference>
<feature type="region of interest" description="Disordered" evidence="4">
    <location>
        <begin position="1"/>
        <end position="20"/>
    </location>
</feature>
<dbReference type="Proteomes" id="UP000007014">
    <property type="component" value="Chromosome 17"/>
</dbReference>
<protein>
    <recommendedName>
        <fullName evidence="5">Cytochrome b5 heme-binding domain-containing protein</fullName>
    </recommendedName>
</protein>
<name>M1V6H7_CYAM1</name>
<dbReference type="PROSITE" id="PS50255">
    <property type="entry name" value="CYTOCHROME_B5_2"/>
    <property type="match status" value="1"/>
</dbReference>
<dbReference type="GeneID" id="16996282"/>
<dbReference type="GO" id="GO:0046872">
    <property type="term" value="F:metal ion binding"/>
    <property type="evidence" value="ECO:0007669"/>
    <property type="project" value="UniProtKB-KW"/>
</dbReference>
<feature type="compositionally biased region" description="Polar residues" evidence="4">
    <location>
        <begin position="1"/>
        <end position="16"/>
    </location>
</feature>
<organism evidence="6 7">
    <name type="scientific">Cyanidioschyzon merolae (strain NIES-3377 / 10D)</name>
    <name type="common">Unicellular red alga</name>
    <dbReference type="NCBI Taxonomy" id="280699"/>
    <lineage>
        <taxon>Eukaryota</taxon>
        <taxon>Rhodophyta</taxon>
        <taxon>Bangiophyceae</taxon>
        <taxon>Cyanidiales</taxon>
        <taxon>Cyanidiaceae</taxon>
        <taxon>Cyanidioschyzon</taxon>
    </lineage>
</organism>
<dbReference type="OMA" id="FQYHPWV"/>
<dbReference type="InterPro" id="IPR001199">
    <property type="entry name" value="Cyt_B5-like_heme/steroid-bd"/>
</dbReference>